<keyword evidence="4 6" id="KW-1133">Transmembrane helix</keyword>
<name>A0A2U1JJB1_9FLAO</name>
<evidence type="ECO:0000256" key="4">
    <source>
        <dbReference type="ARBA" id="ARBA00022989"/>
    </source>
</evidence>
<evidence type="ECO:0000313" key="8">
    <source>
        <dbReference type="Proteomes" id="UP000245449"/>
    </source>
</evidence>
<keyword evidence="8" id="KW-1185">Reference proteome</keyword>
<feature type="transmembrane region" description="Helical" evidence="6">
    <location>
        <begin position="243"/>
        <end position="264"/>
    </location>
</feature>
<organism evidence="7 8">
    <name type="scientific">Flavobacterium psychrotolerans</name>
    <dbReference type="NCBI Taxonomy" id="2169410"/>
    <lineage>
        <taxon>Bacteria</taxon>
        <taxon>Pseudomonadati</taxon>
        <taxon>Bacteroidota</taxon>
        <taxon>Flavobacteriia</taxon>
        <taxon>Flavobacteriales</taxon>
        <taxon>Flavobacteriaceae</taxon>
        <taxon>Flavobacterium</taxon>
    </lineage>
</organism>
<comment type="subcellular location">
    <subcellularLocation>
        <location evidence="1">Cell membrane</location>
        <topology evidence="1">Multi-pass membrane protein</topology>
    </subcellularLocation>
</comment>
<feature type="transmembrane region" description="Helical" evidence="6">
    <location>
        <begin position="163"/>
        <end position="183"/>
    </location>
</feature>
<evidence type="ECO:0000256" key="3">
    <source>
        <dbReference type="ARBA" id="ARBA00022692"/>
    </source>
</evidence>
<dbReference type="GO" id="GO:0005886">
    <property type="term" value="C:plasma membrane"/>
    <property type="evidence" value="ECO:0007669"/>
    <property type="project" value="UniProtKB-SubCell"/>
</dbReference>
<reference evidence="7 8" key="1">
    <citation type="submission" date="2018-04" db="EMBL/GenBank/DDBJ databases">
        <title>Flavobacterium sp. nov., isolated from glacier ice.</title>
        <authorList>
            <person name="Liu Q."/>
            <person name="Xin Y.-H."/>
        </authorList>
    </citation>
    <scope>NUCLEOTIDE SEQUENCE [LARGE SCALE GENOMIC DNA]</scope>
    <source>
        <strain evidence="7 8">RB1R5</strain>
    </source>
</reference>
<dbReference type="EMBL" id="QCZI01000008">
    <property type="protein sequence ID" value="PWA05227.1"/>
    <property type="molecule type" value="Genomic_DNA"/>
</dbReference>
<evidence type="ECO:0000256" key="1">
    <source>
        <dbReference type="ARBA" id="ARBA00004651"/>
    </source>
</evidence>
<protein>
    <submittedName>
        <fullName evidence="7">TIGR00374 family protein</fullName>
    </submittedName>
</protein>
<dbReference type="PANTHER" id="PTHR39087">
    <property type="entry name" value="UPF0104 MEMBRANE PROTEIN MJ1595"/>
    <property type="match status" value="1"/>
</dbReference>
<keyword evidence="2" id="KW-1003">Cell membrane</keyword>
<evidence type="ECO:0000256" key="6">
    <source>
        <dbReference type="SAM" id="Phobius"/>
    </source>
</evidence>
<sequence>MKKQISKWLSILLPILLGVFLIVYSYNKFTPEQIIEIKSYFKNADYSYIYMGLVVAFLGNASRAYRWKFTLEHMGYSTSFFNNFMAVNIGYLLNLTVPKSGEISRALIVKKYENVPFDKGFGSIVAERIIDMLVLLFFMALAVFLQFDIVKSFILDKIPFRKLLFFGVLSFSIFAILLLIYFYSKAKWVQTIKQKISGLKEGVFSILHMEKKVEYLLHTAFIWFSYLFTFYITLFVIPETSDLSIGAIMTAFVVGSIAISFTNSGFGSYPFLISKILLFYAVSETAGSAFGWIVWTSQMLLVLVVGALSFLFLPIFNRKK</sequence>
<dbReference type="PANTHER" id="PTHR39087:SF2">
    <property type="entry name" value="UPF0104 MEMBRANE PROTEIN MJ1595"/>
    <property type="match status" value="1"/>
</dbReference>
<dbReference type="AlphaFoldDB" id="A0A2U1JJB1"/>
<proteinExistence type="predicted"/>
<keyword evidence="5 6" id="KW-0472">Membrane</keyword>
<accession>A0A2U1JJB1</accession>
<dbReference type="NCBIfam" id="TIGR00374">
    <property type="entry name" value="flippase-like domain"/>
    <property type="match status" value="1"/>
</dbReference>
<dbReference type="Proteomes" id="UP000245449">
    <property type="component" value="Unassembled WGS sequence"/>
</dbReference>
<gene>
    <name evidence="7" type="ORF">DB895_07970</name>
</gene>
<feature type="transmembrane region" description="Helical" evidence="6">
    <location>
        <begin position="299"/>
        <end position="316"/>
    </location>
</feature>
<comment type="caution">
    <text evidence="7">The sequence shown here is derived from an EMBL/GenBank/DDBJ whole genome shotgun (WGS) entry which is preliminary data.</text>
</comment>
<dbReference type="InterPro" id="IPR022791">
    <property type="entry name" value="L-PG_synthase/AglD"/>
</dbReference>
<evidence type="ECO:0000256" key="5">
    <source>
        <dbReference type="ARBA" id="ARBA00023136"/>
    </source>
</evidence>
<feature type="transmembrane region" description="Helical" evidence="6">
    <location>
        <begin position="129"/>
        <end position="147"/>
    </location>
</feature>
<dbReference type="OrthoDB" id="9812094at2"/>
<dbReference type="RefSeq" id="WP_116724833.1">
    <property type="nucleotide sequence ID" value="NZ_QCZI01000008.1"/>
</dbReference>
<feature type="transmembrane region" description="Helical" evidence="6">
    <location>
        <begin position="7"/>
        <end position="26"/>
    </location>
</feature>
<feature type="transmembrane region" description="Helical" evidence="6">
    <location>
        <begin position="46"/>
        <end position="65"/>
    </location>
</feature>
<feature type="transmembrane region" description="Helical" evidence="6">
    <location>
        <begin position="215"/>
        <end position="237"/>
    </location>
</feature>
<feature type="transmembrane region" description="Helical" evidence="6">
    <location>
        <begin position="276"/>
        <end position="293"/>
    </location>
</feature>
<evidence type="ECO:0000256" key="2">
    <source>
        <dbReference type="ARBA" id="ARBA00022475"/>
    </source>
</evidence>
<evidence type="ECO:0000313" key="7">
    <source>
        <dbReference type="EMBL" id="PWA05227.1"/>
    </source>
</evidence>
<keyword evidence="3 6" id="KW-0812">Transmembrane</keyword>
<dbReference type="Pfam" id="PF03706">
    <property type="entry name" value="LPG_synthase_TM"/>
    <property type="match status" value="1"/>
</dbReference>